<dbReference type="InterPro" id="IPR003729">
    <property type="entry name" value="Bi_nuclease_dom"/>
</dbReference>
<dbReference type="Gene3D" id="3.10.690.10">
    <property type="entry name" value="Bifunctional nuclease domain"/>
    <property type="match status" value="1"/>
</dbReference>
<evidence type="ECO:0000313" key="2">
    <source>
        <dbReference type="EMBL" id="WFP17940.1"/>
    </source>
</evidence>
<dbReference type="PROSITE" id="PS51658">
    <property type="entry name" value="BFN"/>
    <property type="match status" value="1"/>
</dbReference>
<dbReference type="PANTHER" id="PTHR15160">
    <property type="entry name" value="VON HIPPEL-LINDAU PROTEIN"/>
    <property type="match status" value="1"/>
</dbReference>
<dbReference type="PANTHER" id="PTHR15160:SF1">
    <property type="entry name" value="VON HIPPEL-LINDAU DISEASE TUMOR SUPPRESSOR"/>
    <property type="match status" value="1"/>
</dbReference>
<dbReference type="InterPro" id="IPR036104">
    <property type="entry name" value="BFN_sf"/>
</dbReference>
<protein>
    <submittedName>
        <fullName evidence="2">Bifunctional nuclease family protein</fullName>
    </submittedName>
</protein>
<dbReference type="SUPFAM" id="SSF103256">
    <property type="entry name" value="Hypothetical protein TM0160"/>
    <property type="match status" value="1"/>
</dbReference>
<evidence type="ECO:0000313" key="3">
    <source>
        <dbReference type="Proteomes" id="UP001219037"/>
    </source>
</evidence>
<dbReference type="RefSeq" id="WP_278159787.1">
    <property type="nucleotide sequence ID" value="NZ_CP121252.1"/>
</dbReference>
<evidence type="ECO:0000259" key="1">
    <source>
        <dbReference type="PROSITE" id="PS51658"/>
    </source>
</evidence>
<sequence length="186" mass="20163">MNSDVEMTILDIRVELPGNQPMVLLHDTERDVLVRIWIGAPEASAIAMAQHQVPSPRPMTHQLLVDAVNATGDTLESVRISAVEDGVFFGELVLSSGVRVDARASDAIACALFGHVSVYCDQAVIDEAGVPAELAATFDDEAAADIDEDEEMDEVDSEMTAREESMDAFREFLNSVTPDDFAEGHE</sequence>
<reference evidence="2 3" key="1">
    <citation type="submission" date="2023-04" db="EMBL/GenBank/DDBJ databases">
        <title>Funneling lignin-derived compounds into biodiesel using alkali-halophilic Citricoccus sp. P2.</title>
        <authorList>
            <person name="Luo C.-B."/>
        </authorList>
    </citation>
    <scope>NUCLEOTIDE SEQUENCE [LARGE SCALE GENOMIC DNA]</scope>
    <source>
        <strain evidence="2 3">P2</strain>
    </source>
</reference>
<dbReference type="Proteomes" id="UP001219037">
    <property type="component" value="Chromosome"/>
</dbReference>
<organism evidence="2 3">
    <name type="scientific">Citricoccus muralis</name>
    <dbReference type="NCBI Taxonomy" id="169134"/>
    <lineage>
        <taxon>Bacteria</taxon>
        <taxon>Bacillati</taxon>
        <taxon>Actinomycetota</taxon>
        <taxon>Actinomycetes</taxon>
        <taxon>Micrococcales</taxon>
        <taxon>Micrococcaceae</taxon>
        <taxon>Citricoccus</taxon>
    </lineage>
</organism>
<accession>A0ABY8H9X2</accession>
<keyword evidence="3" id="KW-1185">Reference proteome</keyword>
<feature type="domain" description="BFN" evidence="1">
    <location>
        <begin position="4"/>
        <end position="132"/>
    </location>
</feature>
<gene>
    <name evidence="2" type="ORF">P8192_08905</name>
</gene>
<dbReference type="EMBL" id="CP121252">
    <property type="protein sequence ID" value="WFP17940.1"/>
    <property type="molecule type" value="Genomic_DNA"/>
</dbReference>
<proteinExistence type="predicted"/>
<dbReference type="Pfam" id="PF02577">
    <property type="entry name" value="BFN_dom"/>
    <property type="match status" value="1"/>
</dbReference>
<name>A0ABY8H9X2_9MICC</name>